<dbReference type="PROSITE" id="PS50930">
    <property type="entry name" value="HTH_LYTTR"/>
    <property type="match status" value="1"/>
</dbReference>
<dbReference type="RefSeq" id="WP_163344187.1">
    <property type="nucleotide sequence ID" value="NZ_CP048409.1"/>
</dbReference>
<accession>A0A6C0R7N6</accession>
<dbReference type="Proteomes" id="UP000474630">
    <property type="component" value="Chromosome"/>
</dbReference>
<dbReference type="EMBL" id="CP048409">
    <property type="protein sequence ID" value="QIA06294.1"/>
    <property type="molecule type" value="Genomic_DNA"/>
</dbReference>
<feature type="transmembrane region" description="Helical" evidence="1">
    <location>
        <begin position="90"/>
        <end position="108"/>
    </location>
</feature>
<proteinExistence type="predicted"/>
<keyword evidence="1" id="KW-0812">Transmembrane</keyword>
<evidence type="ECO:0000256" key="1">
    <source>
        <dbReference type="SAM" id="Phobius"/>
    </source>
</evidence>
<sequence>MLDSLNKKYPFNDNLKVNIRSISSVSLGIFLFLLFFEPFEIQNPDFNNRLIILAAFGAITLVLLSIFRLIIPSIFISAFSEKRWTILKEIIIDLLFVIFNSVAFAFFARYVGRIPMTFPIVINIVIISITATVVVVLTNQFYLLKKKVQKLEFSSEETSSSEPLEVPEEIEFESENKTEYFTLFLEQLILIKSANNYIEVIYKQNDEIKKKLIRNTMKSTENLLKKYAKIIRCHRSCMVNKDYIKKVSRGSDGLVLNLFDYPQEIHVSRQYVLHLKEALKTS</sequence>
<feature type="transmembrane region" description="Helical" evidence="1">
    <location>
        <begin position="21"/>
        <end position="39"/>
    </location>
</feature>
<dbReference type="KEGG" id="drc:G0Q07_00450"/>
<protein>
    <recommendedName>
        <fullName evidence="2">HTH LytTR-type domain-containing protein</fullName>
    </recommendedName>
</protein>
<dbReference type="AlphaFoldDB" id="A0A6C0R7N6"/>
<dbReference type="SMART" id="SM00850">
    <property type="entry name" value="LytTR"/>
    <property type="match status" value="1"/>
</dbReference>
<dbReference type="GO" id="GO:0003677">
    <property type="term" value="F:DNA binding"/>
    <property type="evidence" value="ECO:0007669"/>
    <property type="project" value="InterPro"/>
</dbReference>
<dbReference type="Gene3D" id="2.40.50.1020">
    <property type="entry name" value="LytTr DNA-binding domain"/>
    <property type="match status" value="1"/>
</dbReference>
<evidence type="ECO:0000313" key="3">
    <source>
        <dbReference type="EMBL" id="QIA06294.1"/>
    </source>
</evidence>
<dbReference type="Pfam" id="PF04397">
    <property type="entry name" value="LytTR"/>
    <property type="match status" value="1"/>
</dbReference>
<dbReference type="InterPro" id="IPR046947">
    <property type="entry name" value="LytR-like"/>
</dbReference>
<name>A0A6C0R7N6_9BACT</name>
<reference evidence="3 4" key="1">
    <citation type="submission" date="2020-02" db="EMBL/GenBank/DDBJ databases">
        <title>Genome sequencing for Draconibacterium sp. strain M1.</title>
        <authorList>
            <person name="Park S.-J."/>
        </authorList>
    </citation>
    <scope>NUCLEOTIDE SEQUENCE [LARGE SCALE GENOMIC DNA]</scope>
    <source>
        <strain evidence="3 4">M1</strain>
    </source>
</reference>
<dbReference type="GO" id="GO:0000156">
    <property type="term" value="F:phosphorelay response regulator activity"/>
    <property type="evidence" value="ECO:0007669"/>
    <property type="project" value="InterPro"/>
</dbReference>
<dbReference type="InterPro" id="IPR007492">
    <property type="entry name" value="LytTR_DNA-bd_dom"/>
</dbReference>
<keyword evidence="1" id="KW-0472">Membrane</keyword>
<keyword evidence="1" id="KW-1133">Transmembrane helix</keyword>
<feature type="domain" description="HTH LytTR-type" evidence="2">
    <location>
        <begin position="223"/>
        <end position="281"/>
    </location>
</feature>
<evidence type="ECO:0000313" key="4">
    <source>
        <dbReference type="Proteomes" id="UP000474630"/>
    </source>
</evidence>
<feature type="transmembrane region" description="Helical" evidence="1">
    <location>
        <begin position="120"/>
        <end position="144"/>
    </location>
</feature>
<feature type="transmembrane region" description="Helical" evidence="1">
    <location>
        <begin position="51"/>
        <end position="78"/>
    </location>
</feature>
<keyword evidence="4" id="KW-1185">Reference proteome</keyword>
<gene>
    <name evidence="3" type="ORF">G0Q07_00450</name>
</gene>
<evidence type="ECO:0000259" key="2">
    <source>
        <dbReference type="PROSITE" id="PS50930"/>
    </source>
</evidence>
<dbReference type="PANTHER" id="PTHR37299">
    <property type="entry name" value="TRANSCRIPTIONAL REGULATOR-RELATED"/>
    <property type="match status" value="1"/>
</dbReference>
<dbReference type="PANTHER" id="PTHR37299:SF1">
    <property type="entry name" value="STAGE 0 SPORULATION PROTEIN A HOMOLOG"/>
    <property type="match status" value="1"/>
</dbReference>
<organism evidence="3 4">
    <name type="scientific">Draconibacterium halophilum</name>
    <dbReference type="NCBI Taxonomy" id="2706887"/>
    <lineage>
        <taxon>Bacteria</taxon>
        <taxon>Pseudomonadati</taxon>
        <taxon>Bacteroidota</taxon>
        <taxon>Bacteroidia</taxon>
        <taxon>Marinilabiliales</taxon>
        <taxon>Prolixibacteraceae</taxon>
        <taxon>Draconibacterium</taxon>
    </lineage>
</organism>